<dbReference type="Proteomes" id="UP000265715">
    <property type="component" value="Unassembled WGS sequence"/>
</dbReference>
<sequence length="109" mass="11506">MRQCCRTRAQPSRHQRLRTLSPRSASSQPRETKANRPQASGLPIHVGSCPPAGTQLMRTGSPFRTNTRTSPVRSPTLAGKLTTVPRVPSSSSGASRLTSIPSGGGGKAM</sequence>
<evidence type="ECO:0000313" key="2">
    <source>
        <dbReference type="EMBL" id="RIH74489.1"/>
    </source>
</evidence>
<name>A0A399DRY4_9DEIN</name>
<dbReference type="EMBL" id="QXDL01000410">
    <property type="protein sequence ID" value="RIH74489.1"/>
    <property type="molecule type" value="Genomic_DNA"/>
</dbReference>
<comment type="caution">
    <text evidence="2">The sequence shown here is derived from an EMBL/GenBank/DDBJ whole genome shotgun (WGS) entry which is preliminary data.</text>
</comment>
<accession>A0A399DRY4</accession>
<feature type="region of interest" description="Disordered" evidence="1">
    <location>
        <begin position="1"/>
        <end position="109"/>
    </location>
</feature>
<protein>
    <submittedName>
        <fullName evidence="2">Uncharacterized protein</fullName>
    </submittedName>
</protein>
<gene>
    <name evidence="2" type="ORF">Mterra_04072</name>
</gene>
<proteinExistence type="predicted"/>
<feature type="compositionally biased region" description="Polar residues" evidence="1">
    <location>
        <begin position="88"/>
        <end position="101"/>
    </location>
</feature>
<evidence type="ECO:0000313" key="3">
    <source>
        <dbReference type="Proteomes" id="UP000265715"/>
    </source>
</evidence>
<evidence type="ECO:0000256" key="1">
    <source>
        <dbReference type="SAM" id="MobiDB-lite"/>
    </source>
</evidence>
<keyword evidence="3" id="KW-1185">Reference proteome</keyword>
<reference evidence="2 3" key="1">
    <citation type="submission" date="2018-08" db="EMBL/GenBank/DDBJ databases">
        <title>Meiothermus terrae DSM 26712 genome sequencing project.</title>
        <authorList>
            <person name="Da Costa M.S."/>
            <person name="Albuquerque L."/>
            <person name="Raposo P."/>
            <person name="Froufe H.J.C."/>
            <person name="Barroso C.S."/>
            <person name="Egas C."/>
        </authorList>
    </citation>
    <scope>NUCLEOTIDE SEQUENCE [LARGE SCALE GENOMIC DNA]</scope>
    <source>
        <strain evidence="2 3">DSM 26712</strain>
    </source>
</reference>
<feature type="compositionally biased region" description="Polar residues" evidence="1">
    <location>
        <begin position="56"/>
        <end position="73"/>
    </location>
</feature>
<dbReference type="AlphaFoldDB" id="A0A399DRY4"/>
<organism evidence="2 3">
    <name type="scientific">Calidithermus terrae</name>
    <dbReference type="NCBI Taxonomy" id="1408545"/>
    <lineage>
        <taxon>Bacteria</taxon>
        <taxon>Thermotogati</taxon>
        <taxon>Deinococcota</taxon>
        <taxon>Deinococci</taxon>
        <taxon>Thermales</taxon>
        <taxon>Thermaceae</taxon>
        <taxon>Calidithermus</taxon>
    </lineage>
</organism>